<dbReference type="AlphaFoldDB" id="A0A1D1W5H1"/>
<accession>A0A1D1W5H1</accession>
<name>A0A1D1W5H1_RAMVA</name>
<feature type="compositionally biased region" description="Basic and acidic residues" evidence="1">
    <location>
        <begin position="194"/>
        <end position="203"/>
    </location>
</feature>
<feature type="compositionally biased region" description="Acidic residues" evidence="1">
    <location>
        <begin position="180"/>
        <end position="193"/>
    </location>
</feature>
<evidence type="ECO:0000256" key="1">
    <source>
        <dbReference type="SAM" id="MobiDB-lite"/>
    </source>
</evidence>
<evidence type="ECO:0000313" key="3">
    <source>
        <dbReference type="Proteomes" id="UP000186922"/>
    </source>
</evidence>
<feature type="compositionally biased region" description="Basic and acidic residues" evidence="1">
    <location>
        <begin position="63"/>
        <end position="80"/>
    </location>
</feature>
<comment type="caution">
    <text evidence="2">The sequence shown here is derived from an EMBL/GenBank/DDBJ whole genome shotgun (WGS) entry which is preliminary data.</text>
</comment>
<protein>
    <submittedName>
        <fullName evidence="2">Uncharacterized protein</fullName>
    </submittedName>
</protein>
<organism evidence="2 3">
    <name type="scientific">Ramazzottius varieornatus</name>
    <name type="common">Water bear</name>
    <name type="synonym">Tardigrade</name>
    <dbReference type="NCBI Taxonomy" id="947166"/>
    <lineage>
        <taxon>Eukaryota</taxon>
        <taxon>Metazoa</taxon>
        <taxon>Ecdysozoa</taxon>
        <taxon>Tardigrada</taxon>
        <taxon>Eutardigrada</taxon>
        <taxon>Parachela</taxon>
        <taxon>Hypsibioidea</taxon>
        <taxon>Ramazzottiidae</taxon>
        <taxon>Ramazzottius</taxon>
    </lineage>
</organism>
<feature type="compositionally biased region" description="Polar residues" evidence="1">
    <location>
        <begin position="118"/>
        <end position="138"/>
    </location>
</feature>
<gene>
    <name evidence="2" type="primary">RvY_16250-1</name>
    <name evidence="2" type="synonym">RvY_16250.1</name>
    <name evidence="2" type="ORF">RvY_16250</name>
</gene>
<keyword evidence="3" id="KW-1185">Reference proteome</keyword>
<evidence type="ECO:0000313" key="2">
    <source>
        <dbReference type="EMBL" id="GAV06229.1"/>
    </source>
</evidence>
<reference evidence="2 3" key="1">
    <citation type="journal article" date="2016" name="Nat. Commun.">
        <title>Extremotolerant tardigrade genome and improved radiotolerance of human cultured cells by tardigrade-unique protein.</title>
        <authorList>
            <person name="Hashimoto T."/>
            <person name="Horikawa D.D."/>
            <person name="Saito Y."/>
            <person name="Kuwahara H."/>
            <person name="Kozuka-Hata H."/>
            <person name="Shin-I T."/>
            <person name="Minakuchi Y."/>
            <person name="Ohishi K."/>
            <person name="Motoyama A."/>
            <person name="Aizu T."/>
            <person name="Enomoto A."/>
            <person name="Kondo K."/>
            <person name="Tanaka S."/>
            <person name="Hara Y."/>
            <person name="Koshikawa S."/>
            <person name="Sagara H."/>
            <person name="Miura T."/>
            <person name="Yokobori S."/>
            <person name="Miyagawa K."/>
            <person name="Suzuki Y."/>
            <person name="Kubo T."/>
            <person name="Oyama M."/>
            <person name="Kohara Y."/>
            <person name="Fujiyama A."/>
            <person name="Arakawa K."/>
            <person name="Katayama T."/>
            <person name="Toyoda A."/>
            <person name="Kunieda T."/>
        </authorList>
    </citation>
    <scope>NUCLEOTIDE SEQUENCE [LARGE SCALE GENOMIC DNA]</scope>
    <source>
        <strain evidence="2 3">YOKOZUNA-1</strain>
    </source>
</reference>
<dbReference type="EMBL" id="BDGG01000013">
    <property type="protein sequence ID" value="GAV06229.1"/>
    <property type="molecule type" value="Genomic_DNA"/>
</dbReference>
<proteinExistence type="predicted"/>
<sequence>MKVRLFYTHVYPVSKATVIDVSKDQDRMNALFDTLDNAAKEQKKKRKRPDRKPAPASRMTHVNRAEDNKTKRKKLNDERSGVVSVGRGQVASPEVSEREADSTGDDSAPGLITHLKWKSSSQLCTGSTKLRSSDSPFSSGDEELDTEFPSTQKPRQRSEDSASRKPGSPLHINACNAEEKDPDEIFNEADSSDSDYHPSTDPN</sequence>
<feature type="region of interest" description="Disordered" evidence="1">
    <location>
        <begin position="35"/>
        <end position="203"/>
    </location>
</feature>
<dbReference type="Proteomes" id="UP000186922">
    <property type="component" value="Unassembled WGS sequence"/>
</dbReference>